<keyword evidence="4" id="KW-1185">Reference proteome</keyword>
<evidence type="ECO:0000256" key="1">
    <source>
        <dbReference type="SAM" id="MobiDB-lite"/>
    </source>
</evidence>
<accession>A0AA37MDF1</accession>
<reference evidence="3" key="2">
    <citation type="submission" date="2021-08" db="EMBL/GenBank/DDBJ databases">
        <authorList>
            <person name="Tani A."/>
            <person name="Ola A."/>
            <person name="Ogura Y."/>
            <person name="Katsura K."/>
            <person name="Hayashi T."/>
        </authorList>
    </citation>
    <scope>NUCLEOTIDE SEQUENCE</scope>
    <source>
        <strain evidence="3">NBRC 103626</strain>
    </source>
</reference>
<name>A0AA37MDF1_9HYPH</name>
<keyword evidence="2" id="KW-0472">Membrane</keyword>
<evidence type="ECO:0000256" key="2">
    <source>
        <dbReference type="SAM" id="Phobius"/>
    </source>
</evidence>
<dbReference type="Proteomes" id="UP001055108">
    <property type="component" value="Unassembled WGS sequence"/>
</dbReference>
<reference evidence="3" key="1">
    <citation type="journal article" date="2016" name="Front. Microbiol.">
        <title>Genome Sequence of the Piezophilic, Mesophilic Sulfate-Reducing Bacterium Desulfovibrio indicus J2T.</title>
        <authorList>
            <person name="Cao J."/>
            <person name="Maignien L."/>
            <person name="Shao Z."/>
            <person name="Alain K."/>
            <person name="Jebbar M."/>
        </authorList>
    </citation>
    <scope>NUCLEOTIDE SEQUENCE</scope>
    <source>
        <strain evidence="3">NBRC 103626</strain>
    </source>
</reference>
<protein>
    <submittedName>
        <fullName evidence="3">Uncharacterized protein</fullName>
    </submittedName>
</protein>
<evidence type="ECO:0000313" key="4">
    <source>
        <dbReference type="Proteomes" id="UP001055108"/>
    </source>
</evidence>
<keyword evidence="2" id="KW-0812">Transmembrane</keyword>
<proteinExistence type="predicted"/>
<gene>
    <name evidence="3" type="ORF">NBEOAGPD_5354</name>
</gene>
<keyword evidence="2" id="KW-1133">Transmembrane helix</keyword>
<feature type="region of interest" description="Disordered" evidence="1">
    <location>
        <begin position="1"/>
        <end position="20"/>
    </location>
</feature>
<evidence type="ECO:0000313" key="3">
    <source>
        <dbReference type="EMBL" id="GJD82095.1"/>
    </source>
</evidence>
<dbReference type="RefSeq" id="WP_238307311.1">
    <property type="nucleotide sequence ID" value="NZ_BPQM01000192.1"/>
</dbReference>
<dbReference type="AlphaFoldDB" id="A0AA37MDF1"/>
<comment type="caution">
    <text evidence="3">The sequence shown here is derived from an EMBL/GenBank/DDBJ whole genome shotgun (WGS) entry which is preliminary data.</text>
</comment>
<feature type="transmembrane region" description="Helical" evidence="2">
    <location>
        <begin position="24"/>
        <end position="43"/>
    </location>
</feature>
<organism evidence="3 4">
    <name type="scientific">Methylobacterium gregans</name>
    <dbReference type="NCBI Taxonomy" id="374424"/>
    <lineage>
        <taxon>Bacteria</taxon>
        <taxon>Pseudomonadati</taxon>
        <taxon>Pseudomonadota</taxon>
        <taxon>Alphaproteobacteria</taxon>
        <taxon>Hyphomicrobiales</taxon>
        <taxon>Methylobacteriaceae</taxon>
        <taxon>Methylobacterium</taxon>
    </lineage>
</organism>
<dbReference type="EMBL" id="BPQM01000192">
    <property type="protein sequence ID" value="GJD82095.1"/>
    <property type="molecule type" value="Genomic_DNA"/>
</dbReference>
<sequence>MAQTTPQTMRPAGRPDSGRDYGTLAAWGIVGLTAATVLLGALLPAARPHQPLAPADDRACLEWSDGCQVCQRLADGPACSLPGIACTPGALRCLRRDG</sequence>